<evidence type="ECO:0000313" key="3">
    <source>
        <dbReference type="Proteomes" id="UP000007015"/>
    </source>
</evidence>
<sequence length="87" mass="9036">MALNSAEDKHNVLLPDPPSDQDHGFGEPFSSTSPSILEAVARASRHRCKTKVVKCSVLASASAASTGGHDAPRCPRTPPLPRSSSGS</sequence>
<dbReference type="Gramene" id="BGIOSGA027017-TA">
    <property type="protein sequence ID" value="BGIOSGA027017-PA"/>
    <property type="gene ID" value="BGIOSGA027017"/>
</dbReference>
<dbReference type="EMBL" id="CM000133">
    <property type="protein sequence ID" value="EAZ06908.1"/>
    <property type="molecule type" value="Genomic_DNA"/>
</dbReference>
<dbReference type="HOGENOM" id="CLU_2487388_0_0_1"/>
<evidence type="ECO:0000313" key="2">
    <source>
        <dbReference type="EMBL" id="EAZ06908.1"/>
    </source>
</evidence>
<evidence type="ECO:0000256" key="1">
    <source>
        <dbReference type="SAM" id="MobiDB-lite"/>
    </source>
</evidence>
<keyword evidence="3" id="KW-1185">Reference proteome</keyword>
<organism evidence="2 3">
    <name type="scientific">Oryza sativa subsp. indica</name>
    <name type="common">Rice</name>
    <dbReference type="NCBI Taxonomy" id="39946"/>
    <lineage>
        <taxon>Eukaryota</taxon>
        <taxon>Viridiplantae</taxon>
        <taxon>Streptophyta</taxon>
        <taxon>Embryophyta</taxon>
        <taxon>Tracheophyta</taxon>
        <taxon>Spermatophyta</taxon>
        <taxon>Magnoliopsida</taxon>
        <taxon>Liliopsida</taxon>
        <taxon>Poales</taxon>
        <taxon>Poaceae</taxon>
        <taxon>BOP clade</taxon>
        <taxon>Oryzoideae</taxon>
        <taxon>Oryzeae</taxon>
        <taxon>Oryzinae</taxon>
        <taxon>Oryza</taxon>
        <taxon>Oryza sativa</taxon>
    </lineage>
</organism>
<feature type="region of interest" description="Disordered" evidence="1">
    <location>
        <begin position="62"/>
        <end position="87"/>
    </location>
</feature>
<gene>
    <name evidence="2" type="ORF">OsI_29147</name>
</gene>
<protein>
    <submittedName>
        <fullName evidence="2">Uncharacterized protein</fullName>
    </submittedName>
</protein>
<proteinExistence type="predicted"/>
<accession>A2YUZ7</accession>
<reference evidence="2 3" key="1">
    <citation type="journal article" date="2005" name="PLoS Biol.">
        <title>The genomes of Oryza sativa: a history of duplications.</title>
        <authorList>
            <person name="Yu J."/>
            <person name="Wang J."/>
            <person name="Lin W."/>
            <person name="Li S."/>
            <person name="Li H."/>
            <person name="Zhou J."/>
            <person name="Ni P."/>
            <person name="Dong W."/>
            <person name="Hu S."/>
            <person name="Zeng C."/>
            <person name="Zhang J."/>
            <person name="Zhang Y."/>
            <person name="Li R."/>
            <person name="Xu Z."/>
            <person name="Li S."/>
            <person name="Li X."/>
            <person name="Zheng H."/>
            <person name="Cong L."/>
            <person name="Lin L."/>
            <person name="Yin J."/>
            <person name="Geng J."/>
            <person name="Li G."/>
            <person name="Shi J."/>
            <person name="Liu J."/>
            <person name="Lv H."/>
            <person name="Li J."/>
            <person name="Wang J."/>
            <person name="Deng Y."/>
            <person name="Ran L."/>
            <person name="Shi X."/>
            <person name="Wang X."/>
            <person name="Wu Q."/>
            <person name="Li C."/>
            <person name="Ren X."/>
            <person name="Wang J."/>
            <person name="Wang X."/>
            <person name="Li D."/>
            <person name="Liu D."/>
            <person name="Zhang X."/>
            <person name="Ji Z."/>
            <person name="Zhao W."/>
            <person name="Sun Y."/>
            <person name="Zhang Z."/>
            <person name="Bao J."/>
            <person name="Han Y."/>
            <person name="Dong L."/>
            <person name="Ji J."/>
            <person name="Chen P."/>
            <person name="Wu S."/>
            <person name="Liu J."/>
            <person name="Xiao Y."/>
            <person name="Bu D."/>
            <person name="Tan J."/>
            <person name="Yang L."/>
            <person name="Ye C."/>
            <person name="Zhang J."/>
            <person name="Xu J."/>
            <person name="Zhou Y."/>
            <person name="Yu Y."/>
            <person name="Zhang B."/>
            <person name="Zhuang S."/>
            <person name="Wei H."/>
            <person name="Liu B."/>
            <person name="Lei M."/>
            <person name="Yu H."/>
            <person name="Li Y."/>
            <person name="Xu H."/>
            <person name="Wei S."/>
            <person name="He X."/>
            <person name="Fang L."/>
            <person name="Zhang Z."/>
            <person name="Zhang Y."/>
            <person name="Huang X."/>
            <person name="Su Z."/>
            <person name="Tong W."/>
            <person name="Li J."/>
            <person name="Tong Z."/>
            <person name="Li S."/>
            <person name="Ye J."/>
            <person name="Wang L."/>
            <person name="Fang L."/>
            <person name="Lei T."/>
            <person name="Chen C."/>
            <person name="Chen H."/>
            <person name="Xu Z."/>
            <person name="Li H."/>
            <person name="Huang H."/>
            <person name="Zhang F."/>
            <person name="Xu H."/>
            <person name="Li N."/>
            <person name="Zhao C."/>
            <person name="Li S."/>
            <person name="Dong L."/>
            <person name="Huang Y."/>
            <person name="Li L."/>
            <person name="Xi Y."/>
            <person name="Qi Q."/>
            <person name="Li W."/>
            <person name="Zhang B."/>
            <person name="Hu W."/>
            <person name="Zhang Y."/>
            <person name="Tian X."/>
            <person name="Jiao Y."/>
            <person name="Liang X."/>
            <person name="Jin J."/>
            <person name="Gao L."/>
            <person name="Zheng W."/>
            <person name="Hao B."/>
            <person name="Liu S."/>
            <person name="Wang W."/>
            <person name="Yuan L."/>
            <person name="Cao M."/>
            <person name="McDermott J."/>
            <person name="Samudrala R."/>
            <person name="Wang J."/>
            <person name="Wong G.K."/>
            <person name="Yang H."/>
        </authorList>
    </citation>
    <scope>NUCLEOTIDE SEQUENCE [LARGE SCALE GENOMIC DNA]</scope>
    <source>
        <strain evidence="3">cv. 93-11</strain>
    </source>
</reference>
<name>A2YUZ7_ORYSI</name>
<dbReference type="AlphaFoldDB" id="A2YUZ7"/>
<feature type="compositionally biased region" description="Basic and acidic residues" evidence="1">
    <location>
        <begin position="1"/>
        <end position="11"/>
    </location>
</feature>
<feature type="region of interest" description="Disordered" evidence="1">
    <location>
        <begin position="1"/>
        <end position="32"/>
    </location>
</feature>
<dbReference type="Proteomes" id="UP000007015">
    <property type="component" value="Chromosome 8"/>
</dbReference>